<name>A0ABR3UJN3_9PLEO</name>
<dbReference type="RefSeq" id="XP_069306842.1">
    <property type="nucleotide sequence ID" value="XM_069450933.1"/>
</dbReference>
<evidence type="ECO:0000313" key="2">
    <source>
        <dbReference type="EMBL" id="KAL1796258.1"/>
    </source>
</evidence>
<evidence type="ECO:0000313" key="3">
    <source>
        <dbReference type="Proteomes" id="UP001578633"/>
    </source>
</evidence>
<comment type="caution">
    <text evidence="2">The sequence shown here is derived from an EMBL/GenBank/DDBJ whole genome shotgun (WGS) entry which is preliminary data.</text>
</comment>
<accession>A0ABR3UJN3</accession>
<feature type="compositionally biased region" description="Basic and acidic residues" evidence="1">
    <location>
        <begin position="60"/>
        <end position="70"/>
    </location>
</feature>
<dbReference type="Proteomes" id="UP001578633">
    <property type="component" value="Chromosome 4"/>
</dbReference>
<sequence length="70" mass="7563">MDDPNDKDVPVQAKFAPGDQVRIKATSAQGLRGPYKVTEKLSGPRYTLEGSDGSSVDNGKQFEEAELDHA</sequence>
<proteinExistence type="predicted"/>
<dbReference type="EMBL" id="JBHGVX010000004">
    <property type="protein sequence ID" value="KAL1796258.1"/>
    <property type="molecule type" value="Genomic_DNA"/>
</dbReference>
<gene>
    <name evidence="2" type="ORF">ACET3X_004798</name>
</gene>
<feature type="region of interest" description="Disordered" evidence="1">
    <location>
        <begin position="42"/>
        <end position="70"/>
    </location>
</feature>
<evidence type="ECO:0000256" key="1">
    <source>
        <dbReference type="SAM" id="MobiDB-lite"/>
    </source>
</evidence>
<dbReference type="GeneID" id="96085120"/>
<organism evidence="2 3">
    <name type="scientific">Alternaria dauci</name>
    <dbReference type="NCBI Taxonomy" id="48095"/>
    <lineage>
        <taxon>Eukaryota</taxon>
        <taxon>Fungi</taxon>
        <taxon>Dikarya</taxon>
        <taxon>Ascomycota</taxon>
        <taxon>Pezizomycotina</taxon>
        <taxon>Dothideomycetes</taxon>
        <taxon>Pleosporomycetidae</taxon>
        <taxon>Pleosporales</taxon>
        <taxon>Pleosporineae</taxon>
        <taxon>Pleosporaceae</taxon>
        <taxon>Alternaria</taxon>
        <taxon>Alternaria sect. Porri</taxon>
    </lineage>
</organism>
<reference evidence="2 3" key="1">
    <citation type="submission" date="2024-09" db="EMBL/GenBank/DDBJ databases">
        <title>T2T genomes of carrot and Alternaria dauci and their utility for understanding host-pathogen interaction during carrot leaf blight disease.</title>
        <authorList>
            <person name="Liu W."/>
            <person name="Xu S."/>
            <person name="Ou C."/>
            <person name="Liu X."/>
            <person name="Zhuang F."/>
            <person name="Deng X.W."/>
        </authorList>
    </citation>
    <scope>NUCLEOTIDE SEQUENCE [LARGE SCALE GENOMIC DNA]</scope>
    <source>
        <strain evidence="2 3">A2016</strain>
    </source>
</reference>
<evidence type="ECO:0008006" key="4">
    <source>
        <dbReference type="Google" id="ProtNLM"/>
    </source>
</evidence>
<protein>
    <recommendedName>
        <fullName evidence="4">Hypervirulence associated protein TUDOR domain-containing protein</fullName>
    </recommendedName>
</protein>
<keyword evidence="3" id="KW-1185">Reference proteome</keyword>